<feature type="transmembrane region" description="Helical" evidence="1">
    <location>
        <begin position="6"/>
        <end position="25"/>
    </location>
</feature>
<comment type="caution">
    <text evidence="2">The sequence shown here is derived from an EMBL/GenBank/DDBJ whole genome shotgun (WGS) entry which is preliminary data.</text>
</comment>
<dbReference type="AlphaFoldDB" id="A0AAV8X7T2"/>
<keyword evidence="1" id="KW-1133">Transmembrane helix</keyword>
<dbReference type="EMBL" id="JANEYF010003717">
    <property type="protein sequence ID" value="KAJ8934530.1"/>
    <property type="molecule type" value="Genomic_DNA"/>
</dbReference>
<evidence type="ECO:0000313" key="3">
    <source>
        <dbReference type="Proteomes" id="UP001162156"/>
    </source>
</evidence>
<evidence type="ECO:0000313" key="2">
    <source>
        <dbReference type="EMBL" id="KAJ8934530.1"/>
    </source>
</evidence>
<sequence>MICMVHSWYLPCDFHYFIIAVFIMYNYTQTKESWTCHSRDCNFPFNTNSVCHWTVVYASCSIVFLSRFS</sequence>
<accession>A0AAV8X7T2</accession>
<keyword evidence="1" id="KW-0812">Transmembrane</keyword>
<organism evidence="2 3">
    <name type="scientific">Rhamnusium bicolor</name>
    <dbReference type="NCBI Taxonomy" id="1586634"/>
    <lineage>
        <taxon>Eukaryota</taxon>
        <taxon>Metazoa</taxon>
        <taxon>Ecdysozoa</taxon>
        <taxon>Arthropoda</taxon>
        <taxon>Hexapoda</taxon>
        <taxon>Insecta</taxon>
        <taxon>Pterygota</taxon>
        <taxon>Neoptera</taxon>
        <taxon>Endopterygota</taxon>
        <taxon>Coleoptera</taxon>
        <taxon>Polyphaga</taxon>
        <taxon>Cucujiformia</taxon>
        <taxon>Chrysomeloidea</taxon>
        <taxon>Cerambycidae</taxon>
        <taxon>Lepturinae</taxon>
        <taxon>Rhagiini</taxon>
        <taxon>Rhamnusium</taxon>
    </lineage>
</organism>
<gene>
    <name evidence="2" type="ORF">NQ314_013294</name>
</gene>
<keyword evidence="3" id="KW-1185">Reference proteome</keyword>
<dbReference type="Proteomes" id="UP001162156">
    <property type="component" value="Unassembled WGS sequence"/>
</dbReference>
<evidence type="ECO:0000256" key="1">
    <source>
        <dbReference type="SAM" id="Phobius"/>
    </source>
</evidence>
<protein>
    <submittedName>
        <fullName evidence="2">Uncharacterized protein</fullName>
    </submittedName>
</protein>
<reference evidence="2" key="1">
    <citation type="journal article" date="2023" name="Insect Mol. Biol.">
        <title>Genome sequencing provides insights into the evolution of gene families encoding plant cell wall-degrading enzymes in longhorned beetles.</title>
        <authorList>
            <person name="Shin N.R."/>
            <person name="Okamura Y."/>
            <person name="Kirsch R."/>
            <person name="Pauchet Y."/>
        </authorList>
    </citation>
    <scope>NUCLEOTIDE SEQUENCE</scope>
    <source>
        <strain evidence="2">RBIC_L_NR</strain>
    </source>
</reference>
<name>A0AAV8X7T2_9CUCU</name>
<keyword evidence="1" id="KW-0472">Membrane</keyword>
<proteinExistence type="predicted"/>